<dbReference type="Pfam" id="PF13426">
    <property type="entry name" value="PAS_9"/>
    <property type="match status" value="1"/>
</dbReference>
<dbReference type="AlphaFoldDB" id="A0A7L8AJG1"/>
<reference evidence="5 6" key="1">
    <citation type="journal article" date="2016" name="Int. J. Syst. Evol. Microbiol.">
        <title>Polaribacter haliotis sp. nov., isolated from the gut of abalone Haliotis discus hannai.</title>
        <authorList>
            <person name="Kim Y.O."/>
            <person name="Park I.S."/>
            <person name="Park S."/>
            <person name="Nam B.H."/>
            <person name="Park J.M."/>
            <person name="Kim D.G."/>
            <person name="Yoon J.H."/>
        </authorList>
    </citation>
    <scope>NUCLEOTIDE SEQUENCE [LARGE SCALE GENOMIC DNA]</scope>
    <source>
        <strain evidence="5 6">KCTC 52418</strain>
    </source>
</reference>
<dbReference type="SUPFAM" id="SSF55785">
    <property type="entry name" value="PYP-like sensor domain (PAS domain)"/>
    <property type="match status" value="1"/>
</dbReference>
<dbReference type="KEGG" id="phal:H9I45_06770"/>
<protein>
    <submittedName>
        <fullName evidence="5">PAS domain-containing protein</fullName>
    </submittedName>
</protein>
<feature type="domain" description="PAS" evidence="4">
    <location>
        <begin position="89"/>
        <end position="178"/>
    </location>
</feature>
<dbReference type="RefSeq" id="WP_088354593.1">
    <property type="nucleotide sequence ID" value="NZ_CP061813.1"/>
</dbReference>
<dbReference type="InterPro" id="IPR035965">
    <property type="entry name" value="PAS-like_dom_sf"/>
</dbReference>
<organism evidence="5 6">
    <name type="scientific">Polaribacter haliotis</name>
    <dbReference type="NCBI Taxonomy" id="1888915"/>
    <lineage>
        <taxon>Bacteria</taxon>
        <taxon>Pseudomonadati</taxon>
        <taxon>Bacteroidota</taxon>
        <taxon>Flavobacteriia</taxon>
        <taxon>Flavobacteriales</taxon>
        <taxon>Flavobacteriaceae</taxon>
    </lineage>
</organism>
<evidence type="ECO:0000313" key="5">
    <source>
        <dbReference type="EMBL" id="QOD62136.1"/>
    </source>
</evidence>
<keyword evidence="6" id="KW-1185">Reference proteome</keyword>
<dbReference type="CDD" id="cd00130">
    <property type="entry name" value="PAS"/>
    <property type="match status" value="1"/>
</dbReference>
<evidence type="ECO:0000256" key="1">
    <source>
        <dbReference type="ARBA" id="ARBA00022630"/>
    </source>
</evidence>
<dbReference type="Gene3D" id="3.30.450.20">
    <property type="entry name" value="PAS domain"/>
    <property type="match status" value="1"/>
</dbReference>
<keyword evidence="3" id="KW-0157">Chromophore</keyword>
<evidence type="ECO:0000256" key="2">
    <source>
        <dbReference type="ARBA" id="ARBA00022643"/>
    </source>
</evidence>
<dbReference type="InterPro" id="IPR000014">
    <property type="entry name" value="PAS"/>
</dbReference>
<dbReference type="NCBIfam" id="TIGR00229">
    <property type="entry name" value="sensory_box"/>
    <property type="match status" value="1"/>
</dbReference>
<keyword evidence="1" id="KW-0285">Flavoprotein</keyword>
<gene>
    <name evidence="5" type="ORF">H9I45_06770</name>
</gene>
<dbReference type="PANTHER" id="PTHR47429">
    <property type="entry name" value="PROTEIN TWIN LOV 1"/>
    <property type="match status" value="1"/>
</dbReference>
<evidence type="ECO:0000256" key="3">
    <source>
        <dbReference type="ARBA" id="ARBA00022991"/>
    </source>
</evidence>
<name>A0A7L8AJG1_9FLAO</name>
<dbReference type="OrthoDB" id="5760647at2"/>
<evidence type="ECO:0000313" key="6">
    <source>
        <dbReference type="Proteomes" id="UP000516764"/>
    </source>
</evidence>
<accession>A0A7L8AJG1</accession>
<sequence length="190" mass="22151">MKNKLANMMCLDLFLSSQETSDYNAIKESITPTDSKKLPLLSFDFYNNYFSSEMELLDNKSDINHVKELASKFDWKNNFENLFKDQKFEAIVITDINQNIVWVNEGFTKMTGFTKNFALKKSPTFLQGEETSLETKKRIRNKIAKNTPFSDVIINYKKDKTPYKCELKIFPLYSKKTTHFIALEKSVASF</sequence>
<dbReference type="PANTHER" id="PTHR47429:SF2">
    <property type="entry name" value="PROTEIN TWIN LOV 1"/>
    <property type="match status" value="1"/>
</dbReference>
<keyword evidence="2" id="KW-0288">FMN</keyword>
<dbReference type="Proteomes" id="UP000516764">
    <property type="component" value="Chromosome"/>
</dbReference>
<dbReference type="EMBL" id="CP061813">
    <property type="protein sequence ID" value="QOD62136.1"/>
    <property type="molecule type" value="Genomic_DNA"/>
</dbReference>
<proteinExistence type="predicted"/>
<evidence type="ECO:0000259" key="4">
    <source>
        <dbReference type="Pfam" id="PF13426"/>
    </source>
</evidence>